<dbReference type="OrthoDB" id="5380073at2"/>
<sequence length="219" mass="25650">MIYFTSDLHFSHKNIVKFCPTFRKPFESLDKMNDELIEIWNATIAPDDVVYNLGDVSFSHDLTEIEKVLNQLNGKHHLILGNHDNLIKRHKEQFLTQTKNDGNPLLSSVQDYLKLTFKETKHTLILFHYPIDEWDGCHKGYYHLHGHIHDRMAKVKGKILNVGFDLHGRFLTLDDIDEFLKDLPNVSHFGGDDEIVLCDDVYQNAKRIKDELLKLNERR</sequence>
<protein>
    <submittedName>
        <fullName evidence="1">Predicted phosphoesterase or phosphohydrolase</fullName>
    </submittedName>
</protein>
<dbReference type="Gene3D" id="3.60.21.10">
    <property type="match status" value="1"/>
</dbReference>
<gene>
    <name evidence="1" type="ORF">NCTC12877_00227</name>
</gene>
<dbReference type="Proteomes" id="UP000254065">
    <property type="component" value="Unassembled WGS sequence"/>
</dbReference>
<keyword evidence="1" id="KW-0378">Hydrolase</keyword>
<dbReference type="STRING" id="1122244.GCA_000426885_00180"/>
<dbReference type="RefSeq" id="WP_036388476.1">
    <property type="nucleotide sequence ID" value="NZ_UGQB01000004.1"/>
</dbReference>
<proteinExistence type="predicted"/>
<evidence type="ECO:0000313" key="2">
    <source>
        <dbReference type="Proteomes" id="UP000254065"/>
    </source>
</evidence>
<dbReference type="EMBL" id="UGQB01000004">
    <property type="protein sequence ID" value="STZ07264.1"/>
    <property type="molecule type" value="Genomic_DNA"/>
</dbReference>
<dbReference type="AlphaFoldDB" id="A0A378QWA8"/>
<accession>A0A378QWA8</accession>
<evidence type="ECO:0000313" key="1">
    <source>
        <dbReference type="EMBL" id="STZ07264.1"/>
    </source>
</evidence>
<dbReference type="SUPFAM" id="SSF56300">
    <property type="entry name" value="Metallo-dependent phosphatases"/>
    <property type="match status" value="1"/>
</dbReference>
<name>A0A378QWA8_9GAMM</name>
<keyword evidence="2" id="KW-1185">Reference proteome</keyword>
<organism evidence="1 2">
    <name type="scientific">Moraxella caprae</name>
    <dbReference type="NCBI Taxonomy" id="90240"/>
    <lineage>
        <taxon>Bacteria</taxon>
        <taxon>Pseudomonadati</taxon>
        <taxon>Pseudomonadota</taxon>
        <taxon>Gammaproteobacteria</taxon>
        <taxon>Moraxellales</taxon>
        <taxon>Moraxellaceae</taxon>
        <taxon>Moraxella</taxon>
    </lineage>
</organism>
<dbReference type="InterPro" id="IPR029052">
    <property type="entry name" value="Metallo-depent_PP-like"/>
</dbReference>
<reference evidence="1 2" key="1">
    <citation type="submission" date="2018-06" db="EMBL/GenBank/DDBJ databases">
        <authorList>
            <consortium name="Pathogen Informatics"/>
            <person name="Doyle S."/>
        </authorList>
    </citation>
    <scope>NUCLEOTIDE SEQUENCE [LARGE SCALE GENOMIC DNA]</scope>
    <source>
        <strain evidence="1 2">NCTC12877</strain>
    </source>
</reference>
<dbReference type="GO" id="GO:0016787">
    <property type="term" value="F:hydrolase activity"/>
    <property type="evidence" value="ECO:0007669"/>
    <property type="project" value="UniProtKB-KW"/>
</dbReference>